<dbReference type="InterPro" id="IPR040452">
    <property type="entry name" value="SfsA_C"/>
</dbReference>
<comment type="caution">
    <text evidence="4">The sequence shown here is derived from an EMBL/GenBank/DDBJ whole genome shotgun (WGS) entry which is preliminary data.</text>
</comment>
<protein>
    <recommendedName>
        <fullName evidence="1">Sugar fermentation stimulation protein homolog</fullName>
    </recommendedName>
</protein>
<dbReference type="HAMAP" id="MF_00095">
    <property type="entry name" value="SfsA"/>
    <property type="match status" value="1"/>
</dbReference>
<accession>A0ABS6JHQ6</accession>
<feature type="domain" description="SfsA N-terminal OB" evidence="3">
    <location>
        <begin position="14"/>
        <end position="82"/>
    </location>
</feature>
<dbReference type="PANTHER" id="PTHR30545">
    <property type="entry name" value="SUGAR FERMENTATION STIMULATION PROTEIN A"/>
    <property type="match status" value="1"/>
</dbReference>
<dbReference type="Pfam" id="PF17746">
    <property type="entry name" value="SfsA_N"/>
    <property type="match status" value="1"/>
</dbReference>
<dbReference type="Pfam" id="PF03749">
    <property type="entry name" value="SfsA"/>
    <property type="match status" value="1"/>
</dbReference>
<sequence length="236" mass="26429">MIPYSPDLIKARFINRPNRFIIKCELTETKEVVEAHLADSGRLLELLLPGKMVFLRAVDDPKRKTKYSAVIVERENGMGWVSLNAMLPNQLAVIAVKEGMISKLKDWTYVRSEYKKGSSRWDLLLSHPDGRQMVVEVKGATLIKDGDGYFPDAVTKRGAKHVRELGEIAKEPHWEAALLFVAQRDDIKSIKPADHIDPDFGKAMREAEKAGVKLLGCRCHVGLEGIKVIGEIDVSV</sequence>
<dbReference type="EMBL" id="JAHQCS010000122">
    <property type="protein sequence ID" value="MBU9713166.1"/>
    <property type="molecule type" value="Genomic_DNA"/>
</dbReference>
<evidence type="ECO:0000313" key="4">
    <source>
        <dbReference type="EMBL" id="MBU9713166.1"/>
    </source>
</evidence>
<dbReference type="RefSeq" id="WP_217067337.1">
    <property type="nucleotide sequence ID" value="NZ_JAHQCS010000122.1"/>
</dbReference>
<dbReference type="CDD" id="cd22359">
    <property type="entry name" value="SfsA-like_bacterial"/>
    <property type="match status" value="1"/>
</dbReference>
<feature type="domain" description="Sugar fermentation stimulation protein C-terminal" evidence="2">
    <location>
        <begin position="87"/>
        <end position="223"/>
    </location>
</feature>
<evidence type="ECO:0000259" key="3">
    <source>
        <dbReference type="Pfam" id="PF17746"/>
    </source>
</evidence>
<evidence type="ECO:0000256" key="1">
    <source>
        <dbReference type="HAMAP-Rule" id="MF_00095"/>
    </source>
</evidence>
<dbReference type="Proteomes" id="UP000784880">
    <property type="component" value="Unassembled WGS sequence"/>
</dbReference>
<proteinExistence type="inferred from homology"/>
<name>A0ABS6JHQ6_9BACI</name>
<organism evidence="4 5">
    <name type="scientific">Evansella tamaricis</name>
    <dbReference type="NCBI Taxonomy" id="2069301"/>
    <lineage>
        <taxon>Bacteria</taxon>
        <taxon>Bacillati</taxon>
        <taxon>Bacillota</taxon>
        <taxon>Bacilli</taxon>
        <taxon>Bacillales</taxon>
        <taxon>Bacillaceae</taxon>
        <taxon>Evansella</taxon>
    </lineage>
</organism>
<reference evidence="4 5" key="1">
    <citation type="submission" date="2021-06" db="EMBL/GenBank/DDBJ databases">
        <title>Bacillus sp. RD4P76, an endophyte from a halophyte.</title>
        <authorList>
            <person name="Sun J.-Q."/>
        </authorList>
    </citation>
    <scope>NUCLEOTIDE SEQUENCE [LARGE SCALE GENOMIC DNA]</scope>
    <source>
        <strain evidence="4 5">CGMCC 1.15917</strain>
    </source>
</reference>
<comment type="similarity">
    <text evidence="1">Belongs to the SfsA family.</text>
</comment>
<evidence type="ECO:0000313" key="5">
    <source>
        <dbReference type="Proteomes" id="UP000784880"/>
    </source>
</evidence>
<dbReference type="PANTHER" id="PTHR30545:SF2">
    <property type="entry name" value="SUGAR FERMENTATION STIMULATION PROTEIN A"/>
    <property type="match status" value="1"/>
</dbReference>
<evidence type="ECO:0000259" key="2">
    <source>
        <dbReference type="Pfam" id="PF03749"/>
    </source>
</evidence>
<keyword evidence="5" id="KW-1185">Reference proteome</keyword>
<dbReference type="InterPro" id="IPR005224">
    <property type="entry name" value="SfsA"/>
</dbReference>
<dbReference type="InterPro" id="IPR041465">
    <property type="entry name" value="SfsA_N"/>
</dbReference>
<dbReference type="NCBIfam" id="TIGR00230">
    <property type="entry name" value="sfsA"/>
    <property type="match status" value="1"/>
</dbReference>
<gene>
    <name evidence="1 4" type="primary">sfsA</name>
    <name evidence="4" type="ORF">KS419_15650</name>
</gene>